<dbReference type="CDD" id="cd05379">
    <property type="entry name" value="CAP_bacterial"/>
    <property type="match status" value="1"/>
</dbReference>
<dbReference type="InterPro" id="IPR014044">
    <property type="entry name" value="CAP_dom"/>
</dbReference>
<feature type="chain" id="PRO_5045945115" description="SCP domain-containing protein" evidence="1">
    <location>
        <begin position="23"/>
        <end position="308"/>
    </location>
</feature>
<evidence type="ECO:0000259" key="2">
    <source>
        <dbReference type="Pfam" id="PF00188"/>
    </source>
</evidence>
<evidence type="ECO:0000256" key="1">
    <source>
        <dbReference type="SAM" id="SignalP"/>
    </source>
</evidence>
<keyword evidence="1" id="KW-0732">Signal</keyword>
<gene>
    <name evidence="3" type="ORF">NCCP691_30960</name>
</gene>
<dbReference type="Gene3D" id="3.40.33.10">
    <property type="entry name" value="CAP"/>
    <property type="match status" value="1"/>
</dbReference>
<dbReference type="EMBL" id="BPMK01000014">
    <property type="protein sequence ID" value="GIZ53082.1"/>
    <property type="molecule type" value="Genomic_DNA"/>
</dbReference>
<reference evidence="3 4" key="1">
    <citation type="journal article" date="2022" name="Int. J. Syst. Evol. Microbiol.">
        <title>Noviherbaspirillum aridicola sp. nov., isolated from an arid soil in Pakistan.</title>
        <authorList>
            <person name="Khan I.U."/>
            <person name="Saqib M."/>
            <person name="Amin A."/>
            <person name="Hussain F."/>
            <person name="Li L."/>
            <person name="Liu Y.H."/>
            <person name="Fang B.Z."/>
            <person name="Ahmed I."/>
            <person name="Li W.J."/>
        </authorList>
    </citation>
    <scope>NUCLEOTIDE SEQUENCE [LARGE SCALE GENOMIC DNA]</scope>
    <source>
        <strain evidence="3 4">NCCP-691</strain>
    </source>
</reference>
<sequence>MGRFPRTTLPALLAALILAACGGGGGGDGDSSNRSASSASVATASNTATEGIEQFNVRREQIGLQRLSRNAVVDRAAQGHSDYQGLNNTITHEQIEGRPGFTGVELDQRLRAAGYNFTQTGGYAYGEVISSTASTSGASAAEDLIAAIYHRFVIFEPMFKEIGAGAATVNGGNTYFTTNFTVNGLNGGLPSGGVVIYPYNGQRDVDRNFMSDNESPDPVPDRNEVGYPISVHANILASVAVQEFAVRPQGGSDLQVRRLSAAGDTHTPNSAAAIVPLAPLAANTTYEVRFVGTVDGTQVSRNWTFTTR</sequence>
<dbReference type="SUPFAM" id="SSF55797">
    <property type="entry name" value="PR-1-like"/>
    <property type="match status" value="1"/>
</dbReference>
<feature type="domain" description="SCP" evidence="2">
    <location>
        <begin position="53"/>
        <end position="180"/>
    </location>
</feature>
<accession>A0ABQ4Q778</accession>
<evidence type="ECO:0000313" key="3">
    <source>
        <dbReference type="EMBL" id="GIZ53082.1"/>
    </source>
</evidence>
<proteinExistence type="predicted"/>
<dbReference type="InterPro" id="IPR035940">
    <property type="entry name" value="CAP_sf"/>
</dbReference>
<dbReference type="PANTHER" id="PTHR31157:SF1">
    <property type="entry name" value="SCP DOMAIN-CONTAINING PROTEIN"/>
    <property type="match status" value="1"/>
</dbReference>
<name>A0ABQ4Q778_9BURK</name>
<dbReference type="Proteomes" id="UP000887222">
    <property type="component" value="Unassembled WGS sequence"/>
</dbReference>
<keyword evidence="4" id="KW-1185">Reference proteome</keyword>
<comment type="caution">
    <text evidence="3">The sequence shown here is derived from an EMBL/GenBank/DDBJ whole genome shotgun (WGS) entry which is preliminary data.</text>
</comment>
<feature type="signal peptide" evidence="1">
    <location>
        <begin position="1"/>
        <end position="22"/>
    </location>
</feature>
<dbReference type="PROSITE" id="PS51257">
    <property type="entry name" value="PROKAR_LIPOPROTEIN"/>
    <property type="match status" value="1"/>
</dbReference>
<dbReference type="RefSeq" id="WP_220809505.1">
    <property type="nucleotide sequence ID" value="NZ_BPMK01000014.1"/>
</dbReference>
<organism evidence="3 4">
    <name type="scientific">Noviherbaspirillum aridicola</name>
    <dbReference type="NCBI Taxonomy" id="2849687"/>
    <lineage>
        <taxon>Bacteria</taxon>
        <taxon>Pseudomonadati</taxon>
        <taxon>Pseudomonadota</taxon>
        <taxon>Betaproteobacteria</taxon>
        <taxon>Burkholderiales</taxon>
        <taxon>Oxalobacteraceae</taxon>
        <taxon>Noviherbaspirillum</taxon>
    </lineage>
</organism>
<dbReference type="PANTHER" id="PTHR31157">
    <property type="entry name" value="SCP DOMAIN-CONTAINING PROTEIN"/>
    <property type="match status" value="1"/>
</dbReference>
<evidence type="ECO:0000313" key="4">
    <source>
        <dbReference type="Proteomes" id="UP000887222"/>
    </source>
</evidence>
<protein>
    <recommendedName>
        <fullName evidence="2">SCP domain-containing protein</fullName>
    </recommendedName>
</protein>
<dbReference type="Pfam" id="PF00188">
    <property type="entry name" value="CAP"/>
    <property type="match status" value="1"/>
</dbReference>